<reference evidence="2 3" key="1">
    <citation type="submission" date="2019-05" db="EMBL/GenBank/DDBJ databases">
        <title>Culicoidintestinum kansasii gen. nov., sp. nov. from the gastrointestinal tract of the biting midge, Culicoides sonorensis.</title>
        <authorList>
            <person name="Neupane S."/>
            <person name="Ghosh A."/>
            <person name="Gunther S."/>
            <person name="Martin K."/>
            <person name="Zurek L."/>
        </authorList>
    </citation>
    <scope>NUCLEOTIDE SEQUENCE [LARGE SCALE GENOMIC DNA]</scope>
    <source>
        <strain evidence="2 3">CS-1</strain>
    </source>
</reference>
<sequence length="189" mass="21242">MDILIYVIPIVFILVLGIGLFIYARKKSNQLMAFKEEHSDKAFLGKGHSTAKFDLQINGKDFELMPQHKGRLGSASAVAFAPSTETLITLNKNLTLPKQVVKMRGQQPVGPTTFDFTLNEPINFTIPTEIGGHYEVVICSFARELEQFTHEKNKDYYNILKEIEIPVNEGSAPSYNVVLVCYEMRATVV</sequence>
<comment type="caution">
    <text evidence="2">The sequence shown here is derived from an EMBL/GenBank/DDBJ whole genome shotgun (WGS) entry which is preliminary data.</text>
</comment>
<evidence type="ECO:0000313" key="3">
    <source>
        <dbReference type="Proteomes" id="UP000306912"/>
    </source>
</evidence>
<dbReference type="AlphaFoldDB" id="A0A5R8Q9P8"/>
<keyword evidence="1" id="KW-0812">Transmembrane</keyword>
<gene>
    <name evidence="2" type="ORF">FEZ08_09320</name>
</gene>
<name>A0A5R8Q9P8_9FIRM</name>
<keyword evidence="3" id="KW-1185">Reference proteome</keyword>
<protein>
    <submittedName>
        <fullName evidence="2">Uncharacterized protein</fullName>
    </submittedName>
</protein>
<evidence type="ECO:0000313" key="2">
    <source>
        <dbReference type="EMBL" id="TLG72577.1"/>
    </source>
</evidence>
<keyword evidence="1" id="KW-1133">Transmembrane helix</keyword>
<evidence type="ECO:0000256" key="1">
    <source>
        <dbReference type="SAM" id="Phobius"/>
    </source>
</evidence>
<feature type="transmembrane region" description="Helical" evidence="1">
    <location>
        <begin position="6"/>
        <end position="24"/>
    </location>
</feature>
<accession>A0A5R8Q9P8</accession>
<dbReference type="Proteomes" id="UP000306912">
    <property type="component" value="Unassembled WGS sequence"/>
</dbReference>
<keyword evidence="1" id="KW-0472">Membrane</keyword>
<organism evidence="2 3">
    <name type="scientific">Culicoidibacter larvae</name>
    <dbReference type="NCBI Taxonomy" id="2579976"/>
    <lineage>
        <taxon>Bacteria</taxon>
        <taxon>Bacillati</taxon>
        <taxon>Bacillota</taxon>
        <taxon>Culicoidibacteria</taxon>
        <taxon>Culicoidibacterales</taxon>
        <taxon>Culicoidibacteraceae</taxon>
        <taxon>Culicoidibacter</taxon>
    </lineage>
</organism>
<dbReference type="InParanoid" id="A0A5R8Q9P8"/>
<dbReference type="EMBL" id="VBWP01000008">
    <property type="protein sequence ID" value="TLG72577.1"/>
    <property type="molecule type" value="Genomic_DNA"/>
</dbReference>
<dbReference type="RefSeq" id="WP_138191675.1">
    <property type="nucleotide sequence ID" value="NZ_VBWP01000008.1"/>
</dbReference>
<proteinExistence type="predicted"/>